<dbReference type="Pfam" id="PF03544">
    <property type="entry name" value="TonB_C"/>
    <property type="match status" value="1"/>
</dbReference>
<dbReference type="EMBL" id="CP025096">
    <property type="protein sequence ID" value="AUD01447.1"/>
    <property type="molecule type" value="Genomic_DNA"/>
</dbReference>
<reference evidence="11 12" key="1">
    <citation type="submission" date="2017-11" db="EMBL/GenBank/DDBJ databases">
        <title>Taxonomic description and genome sequences of Spirosoma HA7 sp. nov., isolated from pollen microhabitat of Corylus avellana.</title>
        <authorList>
            <person name="Ambika Manirajan B."/>
            <person name="Suarez C."/>
            <person name="Ratering S."/>
            <person name="Geissler-Plaum R."/>
            <person name="Cardinale M."/>
            <person name="Sylvia S."/>
        </authorList>
    </citation>
    <scope>NUCLEOTIDE SEQUENCE [LARGE SCALE GENOMIC DNA]</scope>
    <source>
        <strain evidence="11 12">HA7</strain>
    </source>
</reference>
<dbReference type="Gene3D" id="3.30.1150.10">
    <property type="match status" value="1"/>
</dbReference>
<keyword evidence="4" id="KW-1003">Cell membrane</keyword>
<dbReference type="KEGG" id="spir:CWM47_06255"/>
<dbReference type="OrthoDB" id="9812355at2"/>
<keyword evidence="6" id="KW-0812">Transmembrane</keyword>
<evidence type="ECO:0000256" key="3">
    <source>
        <dbReference type="ARBA" id="ARBA00022448"/>
    </source>
</evidence>
<evidence type="ECO:0000259" key="10">
    <source>
        <dbReference type="PROSITE" id="PS52015"/>
    </source>
</evidence>
<keyword evidence="5" id="KW-0997">Cell inner membrane</keyword>
<protein>
    <recommendedName>
        <fullName evidence="10">TonB C-terminal domain-containing protein</fullName>
    </recommendedName>
</protein>
<keyword evidence="9" id="KW-0472">Membrane</keyword>
<dbReference type="InterPro" id="IPR006260">
    <property type="entry name" value="TonB/TolA_C"/>
</dbReference>
<evidence type="ECO:0000256" key="4">
    <source>
        <dbReference type="ARBA" id="ARBA00022475"/>
    </source>
</evidence>
<gene>
    <name evidence="11" type="ORF">CWM47_06255</name>
</gene>
<dbReference type="SUPFAM" id="SSF74653">
    <property type="entry name" value="TolA/TonB C-terminal domain"/>
    <property type="match status" value="1"/>
</dbReference>
<dbReference type="PANTHER" id="PTHR33446">
    <property type="entry name" value="PROTEIN TONB-RELATED"/>
    <property type="match status" value="1"/>
</dbReference>
<comment type="similarity">
    <text evidence="2">Belongs to the TonB family.</text>
</comment>
<evidence type="ECO:0000256" key="1">
    <source>
        <dbReference type="ARBA" id="ARBA00004383"/>
    </source>
</evidence>
<keyword evidence="7" id="KW-0653">Protein transport</keyword>
<accession>A0A2K8YUY7</accession>
<dbReference type="PANTHER" id="PTHR33446:SF2">
    <property type="entry name" value="PROTEIN TONB"/>
    <property type="match status" value="1"/>
</dbReference>
<dbReference type="GO" id="GO:0098797">
    <property type="term" value="C:plasma membrane protein complex"/>
    <property type="evidence" value="ECO:0007669"/>
    <property type="project" value="TreeGrafter"/>
</dbReference>
<keyword evidence="12" id="KW-1185">Reference proteome</keyword>
<keyword evidence="3" id="KW-0813">Transport</keyword>
<evidence type="ECO:0000256" key="9">
    <source>
        <dbReference type="ARBA" id="ARBA00023136"/>
    </source>
</evidence>
<evidence type="ECO:0000256" key="8">
    <source>
        <dbReference type="ARBA" id="ARBA00022989"/>
    </source>
</evidence>
<dbReference type="InterPro" id="IPR037682">
    <property type="entry name" value="TonB_C"/>
</dbReference>
<evidence type="ECO:0000256" key="2">
    <source>
        <dbReference type="ARBA" id="ARBA00006555"/>
    </source>
</evidence>
<dbReference type="Proteomes" id="UP000232883">
    <property type="component" value="Chromosome"/>
</dbReference>
<dbReference type="GO" id="GO:0031992">
    <property type="term" value="F:energy transducer activity"/>
    <property type="evidence" value="ECO:0007669"/>
    <property type="project" value="TreeGrafter"/>
</dbReference>
<organism evidence="11 12">
    <name type="scientific">Spirosoma pollinicola</name>
    <dbReference type="NCBI Taxonomy" id="2057025"/>
    <lineage>
        <taxon>Bacteria</taxon>
        <taxon>Pseudomonadati</taxon>
        <taxon>Bacteroidota</taxon>
        <taxon>Cytophagia</taxon>
        <taxon>Cytophagales</taxon>
        <taxon>Cytophagaceae</taxon>
        <taxon>Spirosoma</taxon>
    </lineage>
</organism>
<evidence type="ECO:0000256" key="6">
    <source>
        <dbReference type="ARBA" id="ARBA00022692"/>
    </source>
</evidence>
<dbReference type="AlphaFoldDB" id="A0A2K8YUY7"/>
<evidence type="ECO:0000256" key="7">
    <source>
        <dbReference type="ARBA" id="ARBA00022927"/>
    </source>
</evidence>
<keyword evidence="8" id="KW-1133">Transmembrane helix</keyword>
<proteinExistence type="inferred from homology"/>
<name>A0A2K8YUY7_9BACT</name>
<comment type="subcellular location">
    <subcellularLocation>
        <location evidence="1">Cell inner membrane</location>
        <topology evidence="1">Single-pass membrane protein</topology>
        <orientation evidence="1">Periplasmic side</orientation>
    </subcellularLocation>
</comment>
<dbReference type="InterPro" id="IPR051045">
    <property type="entry name" value="TonB-dependent_transducer"/>
</dbReference>
<evidence type="ECO:0000256" key="5">
    <source>
        <dbReference type="ARBA" id="ARBA00022519"/>
    </source>
</evidence>
<dbReference type="GO" id="GO:0015031">
    <property type="term" value="P:protein transport"/>
    <property type="evidence" value="ECO:0007669"/>
    <property type="project" value="UniProtKB-KW"/>
</dbReference>
<dbReference type="PROSITE" id="PS52015">
    <property type="entry name" value="TONB_CTD"/>
    <property type="match status" value="1"/>
</dbReference>
<dbReference type="GO" id="GO:0055085">
    <property type="term" value="P:transmembrane transport"/>
    <property type="evidence" value="ECO:0007669"/>
    <property type="project" value="InterPro"/>
</dbReference>
<evidence type="ECO:0000313" key="11">
    <source>
        <dbReference type="EMBL" id="AUD01447.1"/>
    </source>
</evidence>
<feature type="domain" description="TonB C-terminal" evidence="10">
    <location>
        <begin position="1"/>
        <end position="88"/>
    </location>
</feature>
<evidence type="ECO:0000313" key="12">
    <source>
        <dbReference type="Proteomes" id="UP000232883"/>
    </source>
</evidence>
<sequence length="88" mass="9939">MNPFGTYLRQNMKYPQAARQAQKEGKVFVNFIVNERGGIEEARVLKSLDSELDAEAVRLVQRMPAWTPGKVNGSVVACRYNLPIPFDL</sequence>
<dbReference type="NCBIfam" id="TIGR01352">
    <property type="entry name" value="tonB_Cterm"/>
    <property type="match status" value="1"/>
</dbReference>